<dbReference type="EMBL" id="UAVU01000009">
    <property type="protein sequence ID" value="SQC92166.1"/>
    <property type="molecule type" value="Genomic_DNA"/>
</dbReference>
<dbReference type="Proteomes" id="UP000251197">
    <property type="component" value="Unassembled WGS sequence"/>
</dbReference>
<gene>
    <name evidence="1" type="ORF">NCTC12120_05358</name>
</gene>
<sequence length="68" mass="7746">MVSFRIADDIPLVKGKEVIDTSYIFNFGGYRLSDGYGIGRARVFDGERLELKTDFCLWLLITSIIRLA</sequence>
<organism evidence="1 2">
    <name type="scientific">Cedecea neteri</name>
    <dbReference type="NCBI Taxonomy" id="158822"/>
    <lineage>
        <taxon>Bacteria</taxon>
        <taxon>Pseudomonadati</taxon>
        <taxon>Pseudomonadota</taxon>
        <taxon>Gammaproteobacteria</taxon>
        <taxon>Enterobacterales</taxon>
        <taxon>Enterobacteriaceae</taxon>
        <taxon>Cedecea</taxon>
    </lineage>
</organism>
<name>A0A2X3IYB1_9ENTR</name>
<evidence type="ECO:0000313" key="1">
    <source>
        <dbReference type="EMBL" id="SQC92166.1"/>
    </source>
</evidence>
<protein>
    <submittedName>
        <fullName evidence="1">Uncharacterized protein</fullName>
    </submittedName>
</protein>
<reference evidence="1 2" key="1">
    <citation type="submission" date="2018-06" db="EMBL/GenBank/DDBJ databases">
        <authorList>
            <consortium name="Pathogen Informatics"/>
            <person name="Doyle S."/>
        </authorList>
    </citation>
    <scope>NUCLEOTIDE SEQUENCE [LARGE SCALE GENOMIC DNA]</scope>
    <source>
        <strain evidence="1 2">NCTC12120</strain>
    </source>
</reference>
<accession>A0A2X3IYB1</accession>
<dbReference type="AlphaFoldDB" id="A0A2X3IYB1"/>
<proteinExistence type="predicted"/>
<evidence type="ECO:0000313" key="2">
    <source>
        <dbReference type="Proteomes" id="UP000251197"/>
    </source>
</evidence>